<keyword evidence="1" id="KW-0732">Signal</keyword>
<feature type="signal peptide" evidence="1">
    <location>
        <begin position="1"/>
        <end position="33"/>
    </location>
</feature>
<evidence type="ECO:0000313" key="3">
    <source>
        <dbReference type="Proteomes" id="UP001165069"/>
    </source>
</evidence>
<dbReference type="PROSITE" id="PS51257">
    <property type="entry name" value="PROKAR_LIPOPROTEIN"/>
    <property type="match status" value="1"/>
</dbReference>
<dbReference type="RefSeq" id="WP_285576961.1">
    <property type="nucleotide sequence ID" value="NZ_BSDE01000007.1"/>
</dbReference>
<dbReference type="EMBL" id="BSDE01000007">
    <property type="protein sequence ID" value="GLH74547.1"/>
    <property type="molecule type" value="Genomic_DNA"/>
</dbReference>
<keyword evidence="3" id="KW-1185">Reference proteome</keyword>
<proteinExistence type="predicted"/>
<protein>
    <submittedName>
        <fullName evidence="2">Uncharacterized protein</fullName>
    </submittedName>
</protein>
<reference evidence="2 3" key="1">
    <citation type="journal article" date="2023" name="Antonie Van Leeuwenhoek">
        <title>Mesoterricola silvestris gen. nov., sp. nov., Mesoterricola sediminis sp. nov., Geothrix oryzae sp. nov., Geothrix edaphica sp. nov., Geothrix rubra sp. nov., and Geothrix limicola sp. nov., six novel members of Acidobacteriota isolated from soils.</title>
        <authorList>
            <person name="Itoh H."/>
            <person name="Sugisawa Y."/>
            <person name="Mise K."/>
            <person name="Xu Z."/>
            <person name="Kuniyasu M."/>
            <person name="Ushijima N."/>
            <person name="Kawano K."/>
            <person name="Kobayashi E."/>
            <person name="Shiratori Y."/>
            <person name="Masuda Y."/>
            <person name="Senoo K."/>
        </authorList>
    </citation>
    <scope>NUCLEOTIDE SEQUENCE [LARGE SCALE GENOMIC DNA]</scope>
    <source>
        <strain evidence="2 3">Red804</strain>
    </source>
</reference>
<accession>A0ABQ5QIM1</accession>
<gene>
    <name evidence="2" type="ORF">GETHLI_30490</name>
</gene>
<feature type="chain" id="PRO_5046025581" evidence="1">
    <location>
        <begin position="34"/>
        <end position="225"/>
    </location>
</feature>
<comment type="caution">
    <text evidence="2">The sequence shown here is derived from an EMBL/GenBank/DDBJ whole genome shotgun (WGS) entry which is preliminary data.</text>
</comment>
<sequence>MRMRTICQSFLPAASLVLLLACGGAATAPGPQAAPASSGFTYQDPSGSGWILQKNLASSDTHLILDVIGPVGTKGRGIGFNLQSDGTVAFAKLSAAGYVRDTGVFKLQSTFANYPVEPTLLAGGVKKNGTLLTVGIFQKDRYWPAQDLGQAVCQIAIDFDPAKTAALPPGTVIPLTITKAKAIPAFIGDMPADPTDPNADWNSVAYYYSASLVPVQISVGTLTTK</sequence>
<evidence type="ECO:0000256" key="1">
    <source>
        <dbReference type="SAM" id="SignalP"/>
    </source>
</evidence>
<evidence type="ECO:0000313" key="2">
    <source>
        <dbReference type="EMBL" id="GLH74547.1"/>
    </source>
</evidence>
<name>A0ABQ5QIM1_9BACT</name>
<organism evidence="2 3">
    <name type="scientific">Geothrix limicola</name>
    <dbReference type="NCBI Taxonomy" id="2927978"/>
    <lineage>
        <taxon>Bacteria</taxon>
        <taxon>Pseudomonadati</taxon>
        <taxon>Acidobacteriota</taxon>
        <taxon>Holophagae</taxon>
        <taxon>Holophagales</taxon>
        <taxon>Holophagaceae</taxon>
        <taxon>Geothrix</taxon>
    </lineage>
</organism>
<dbReference type="Proteomes" id="UP001165069">
    <property type="component" value="Unassembled WGS sequence"/>
</dbReference>